<dbReference type="KEGG" id="ptes:JQU52_14655"/>
<dbReference type="PANTHER" id="PTHR30040">
    <property type="entry name" value="THIAMINE BIOSYNTHESIS LIPOPROTEIN APBE"/>
    <property type="match status" value="1"/>
</dbReference>
<dbReference type="EMBL" id="CP069798">
    <property type="protein sequence ID" value="QRQ81875.1"/>
    <property type="molecule type" value="Genomic_DNA"/>
</dbReference>
<keyword evidence="5 10" id="KW-0479">Metal-binding</keyword>
<sequence length="307" mass="32534">MLSIEFDAMGCRIQLVLDSDSAAAAAALQQTPTWFAQWSAQLSRFDADSELSCLNRYGSGQVSGVLWSVLQAALQAARSSNGLVTPTILPALLAAGYTCSFEQLNRQQPERLPEAAAVPDWQRIACNEATQSVDLNGTQLDLGGIAKGWCAQQAAQKLHVHGAVLVDAGGDIAVCGTPANTAAWTVAVAHPLLPQQDAALLYLRSGAVATSGRDYRHWQRHGQTCHHIIDPRSGISGHSDIINATVHAADAVTAEMAAKAILILGSAAAKPWLAAQAHLAACWLSEQYGWQSAGIFDWHTAPPSTQQ</sequence>
<comment type="similarity">
    <text evidence="10">Belongs to the ApbE family.</text>
</comment>
<feature type="binding site" evidence="11">
    <location>
        <position position="144"/>
    </location>
    <ligand>
        <name>Mg(2+)</name>
        <dbReference type="ChEBI" id="CHEBI:18420"/>
    </ligand>
</feature>
<gene>
    <name evidence="12" type="ORF">JQU52_14655</name>
</gene>
<dbReference type="Pfam" id="PF02424">
    <property type="entry name" value="ApbE"/>
    <property type="match status" value="1"/>
</dbReference>
<proteinExistence type="inferred from homology"/>
<comment type="catalytic activity">
    <reaction evidence="9 10">
        <text>L-threonyl-[protein] + FAD = FMN-L-threonyl-[protein] + AMP + H(+)</text>
        <dbReference type="Rhea" id="RHEA:36847"/>
        <dbReference type="Rhea" id="RHEA-COMP:11060"/>
        <dbReference type="Rhea" id="RHEA-COMP:11061"/>
        <dbReference type="ChEBI" id="CHEBI:15378"/>
        <dbReference type="ChEBI" id="CHEBI:30013"/>
        <dbReference type="ChEBI" id="CHEBI:57692"/>
        <dbReference type="ChEBI" id="CHEBI:74257"/>
        <dbReference type="ChEBI" id="CHEBI:456215"/>
        <dbReference type="EC" id="2.7.1.180"/>
    </reaction>
</comment>
<evidence type="ECO:0000256" key="5">
    <source>
        <dbReference type="ARBA" id="ARBA00022723"/>
    </source>
</evidence>
<dbReference type="Proteomes" id="UP000653156">
    <property type="component" value="Chromosome"/>
</dbReference>
<dbReference type="InterPro" id="IPR024932">
    <property type="entry name" value="ApbE"/>
</dbReference>
<evidence type="ECO:0000256" key="3">
    <source>
        <dbReference type="ARBA" id="ARBA00022630"/>
    </source>
</evidence>
<protein>
    <recommendedName>
        <fullName evidence="2 10">FAD:protein FMN transferase</fullName>
        <ecNumber evidence="1 10">2.7.1.180</ecNumber>
    </recommendedName>
    <alternativeName>
        <fullName evidence="8 10">Flavin transferase</fullName>
    </alternativeName>
</protein>
<keyword evidence="13" id="KW-1185">Reference proteome</keyword>
<reference evidence="12" key="1">
    <citation type="submission" date="2021-02" db="EMBL/GenBank/DDBJ databases">
        <title>Neisseriaceae sp. 26B isolated from the cloaca of a Common Toad-headed Turtle (Mesoclemmys nasuta).</title>
        <authorList>
            <person name="Spergser J."/>
            <person name="Busse H.-J."/>
        </authorList>
    </citation>
    <scope>NUCLEOTIDE SEQUENCE</scope>
    <source>
        <strain evidence="12">26B</strain>
    </source>
</reference>
<evidence type="ECO:0000256" key="4">
    <source>
        <dbReference type="ARBA" id="ARBA00022679"/>
    </source>
</evidence>
<dbReference type="EC" id="2.7.1.180" evidence="1 10"/>
<keyword evidence="4 10" id="KW-0808">Transferase</keyword>
<evidence type="ECO:0000256" key="10">
    <source>
        <dbReference type="PIRNR" id="PIRNR006268"/>
    </source>
</evidence>
<comment type="cofactor">
    <cofactor evidence="11">
        <name>Mg(2+)</name>
        <dbReference type="ChEBI" id="CHEBI:18420"/>
    </cofactor>
    <cofactor evidence="11">
        <name>Mn(2+)</name>
        <dbReference type="ChEBI" id="CHEBI:29035"/>
    </cofactor>
    <text evidence="11">Magnesium. Can also use manganese.</text>
</comment>
<evidence type="ECO:0000256" key="9">
    <source>
        <dbReference type="ARBA" id="ARBA00048540"/>
    </source>
</evidence>
<keyword evidence="7 10" id="KW-0460">Magnesium</keyword>
<evidence type="ECO:0000256" key="8">
    <source>
        <dbReference type="ARBA" id="ARBA00031306"/>
    </source>
</evidence>
<evidence type="ECO:0000313" key="12">
    <source>
        <dbReference type="EMBL" id="QRQ81875.1"/>
    </source>
</evidence>
<dbReference type="GO" id="GO:0016740">
    <property type="term" value="F:transferase activity"/>
    <property type="evidence" value="ECO:0007669"/>
    <property type="project" value="UniProtKB-UniRule"/>
</dbReference>
<keyword evidence="3 10" id="KW-0285">Flavoprotein</keyword>
<keyword evidence="6 10" id="KW-0274">FAD</keyword>
<dbReference type="AlphaFoldDB" id="A0A892ZEN8"/>
<evidence type="ECO:0000256" key="11">
    <source>
        <dbReference type="PIRSR" id="PIRSR006268-2"/>
    </source>
</evidence>
<evidence type="ECO:0000256" key="1">
    <source>
        <dbReference type="ARBA" id="ARBA00011955"/>
    </source>
</evidence>
<dbReference type="InterPro" id="IPR003374">
    <property type="entry name" value="ApbE-like_sf"/>
</dbReference>
<dbReference type="SUPFAM" id="SSF143631">
    <property type="entry name" value="ApbE-like"/>
    <property type="match status" value="1"/>
</dbReference>
<evidence type="ECO:0000256" key="2">
    <source>
        <dbReference type="ARBA" id="ARBA00016337"/>
    </source>
</evidence>
<accession>A0A892ZEN8</accession>
<evidence type="ECO:0000256" key="6">
    <source>
        <dbReference type="ARBA" id="ARBA00022827"/>
    </source>
</evidence>
<evidence type="ECO:0000313" key="13">
    <source>
        <dbReference type="Proteomes" id="UP000653156"/>
    </source>
</evidence>
<evidence type="ECO:0000256" key="7">
    <source>
        <dbReference type="ARBA" id="ARBA00022842"/>
    </source>
</evidence>
<name>A0A892ZEN8_9NEIS</name>
<organism evidence="12 13">
    <name type="scientific">Paralysiella testudinis</name>
    <dbReference type="NCBI Taxonomy" id="2809020"/>
    <lineage>
        <taxon>Bacteria</taxon>
        <taxon>Pseudomonadati</taxon>
        <taxon>Pseudomonadota</taxon>
        <taxon>Betaproteobacteria</taxon>
        <taxon>Neisseriales</taxon>
        <taxon>Neisseriaceae</taxon>
        <taxon>Paralysiella</taxon>
    </lineage>
</organism>
<dbReference type="PIRSF" id="PIRSF006268">
    <property type="entry name" value="ApbE"/>
    <property type="match status" value="1"/>
</dbReference>
<dbReference type="GO" id="GO:0046872">
    <property type="term" value="F:metal ion binding"/>
    <property type="evidence" value="ECO:0007669"/>
    <property type="project" value="UniProtKB-UniRule"/>
</dbReference>
<dbReference type="RefSeq" id="WP_230339175.1">
    <property type="nucleotide sequence ID" value="NZ_CP069798.1"/>
</dbReference>
<dbReference type="Gene3D" id="3.10.520.10">
    <property type="entry name" value="ApbE-like domains"/>
    <property type="match status" value="1"/>
</dbReference>
<dbReference type="PANTHER" id="PTHR30040:SF2">
    <property type="entry name" value="FAD:PROTEIN FMN TRANSFERASE"/>
    <property type="match status" value="1"/>
</dbReference>